<keyword evidence="2" id="KW-0808">Transferase</keyword>
<dbReference type="SUPFAM" id="SSF53901">
    <property type="entry name" value="Thiolase-like"/>
    <property type="match status" value="1"/>
</dbReference>
<evidence type="ECO:0000256" key="2">
    <source>
        <dbReference type="ARBA" id="ARBA00022679"/>
    </source>
</evidence>
<dbReference type="Pfam" id="PF08545">
    <property type="entry name" value="ACP_syn_III"/>
    <property type="match status" value="1"/>
</dbReference>
<reference evidence="7" key="1">
    <citation type="submission" date="2023-07" db="EMBL/GenBank/DDBJ databases">
        <title>30 novel species of actinomycetes from the DSMZ collection.</title>
        <authorList>
            <person name="Nouioui I."/>
        </authorList>
    </citation>
    <scope>NUCLEOTIDE SEQUENCE [LARGE SCALE GENOMIC DNA]</scope>
    <source>
        <strain evidence="7">DSM 41770</strain>
    </source>
</reference>
<evidence type="ECO:0000259" key="4">
    <source>
        <dbReference type="Pfam" id="PF08541"/>
    </source>
</evidence>
<dbReference type="Proteomes" id="UP001183777">
    <property type="component" value="Unassembled WGS sequence"/>
</dbReference>
<gene>
    <name evidence="6" type="ORF">RM649_19285</name>
</gene>
<keyword evidence="7" id="KW-1185">Reference proteome</keyword>
<dbReference type="InterPro" id="IPR016039">
    <property type="entry name" value="Thiolase-like"/>
</dbReference>
<dbReference type="InterPro" id="IPR013751">
    <property type="entry name" value="ACP_syn_III_N"/>
</dbReference>
<keyword evidence="1" id="KW-0963">Cytoplasm</keyword>
<dbReference type="InterPro" id="IPR013747">
    <property type="entry name" value="ACP_syn_III_C"/>
</dbReference>
<evidence type="ECO:0000256" key="3">
    <source>
        <dbReference type="ARBA" id="ARBA00023315"/>
    </source>
</evidence>
<evidence type="ECO:0000313" key="7">
    <source>
        <dbReference type="Proteomes" id="UP001183777"/>
    </source>
</evidence>
<dbReference type="EMBL" id="JAVREX010000007">
    <property type="protein sequence ID" value="MDT0429777.1"/>
    <property type="molecule type" value="Genomic_DNA"/>
</dbReference>
<evidence type="ECO:0000256" key="1">
    <source>
        <dbReference type="ARBA" id="ARBA00022490"/>
    </source>
</evidence>
<keyword evidence="3" id="KW-0012">Acyltransferase</keyword>
<organism evidence="6 7">
    <name type="scientific">Streptomyces salyersiae</name>
    <dbReference type="NCBI Taxonomy" id="3075530"/>
    <lineage>
        <taxon>Bacteria</taxon>
        <taxon>Bacillati</taxon>
        <taxon>Actinomycetota</taxon>
        <taxon>Actinomycetes</taxon>
        <taxon>Kitasatosporales</taxon>
        <taxon>Streptomycetaceae</taxon>
        <taxon>Streptomyces</taxon>
    </lineage>
</organism>
<protein>
    <submittedName>
        <fullName evidence="6">Ketoacyl-ACP synthase III family protein</fullName>
    </submittedName>
</protein>
<evidence type="ECO:0000313" key="6">
    <source>
        <dbReference type="EMBL" id="MDT0429777.1"/>
    </source>
</evidence>
<name>A0ABU2RLP2_9ACTN</name>
<feature type="domain" description="Beta-ketoacyl-[acyl-carrier-protein] synthase III N-terminal" evidence="5">
    <location>
        <begin position="108"/>
        <end position="170"/>
    </location>
</feature>
<dbReference type="RefSeq" id="WP_200696427.1">
    <property type="nucleotide sequence ID" value="NZ_JAVREX010000007.1"/>
</dbReference>
<dbReference type="PANTHER" id="PTHR34069:SF2">
    <property type="entry name" value="BETA-KETOACYL-[ACYL-CARRIER-PROTEIN] SYNTHASE III"/>
    <property type="match status" value="1"/>
</dbReference>
<dbReference type="CDD" id="cd00827">
    <property type="entry name" value="init_cond_enzymes"/>
    <property type="match status" value="1"/>
</dbReference>
<evidence type="ECO:0000259" key="5">
    <source>
        <dbReference type="Pfam" id="PF08545"/>
    </source>
</evidence>
<proteinExistence type="predicted"/>
<sequence length="334" mass="35673">MSDGIYIAAASAWLPERLTLDEAERTGLADRARVWNTGIESVCVSADKSAPEMAVLAAQDALTRAEVGSEDLHLLLHACAYHQGHDMWPVASYVQRFCGGGSCPAVEVRQMSNGGMIALELAAGYLRAYDRPTALVTTADRFCLPGFDRWRSDPSTVCGDGGTAVVVSARTGFARLRGLVTVSDSGLEHGSRSERFSDAPLAAGAPIDLNSDSLVRELGVESLINRIEAGQREAFDRACAQADVKLSDIDWYVLPNLGRTRMRAQYFDPFGIDPQRSTWSWGRQVGHLGAGDQFAGLAQLVAEGALEPGQTCLLAGVGAGFTWTAGILEIIATP</sequence>
<dbReference type="Pfam" id="PF08541">
    <property type="entry name" value="ACP_syn_III_C"/>
    <property type="match status" value="1"/>
</dbReference>
<feature type="domain" description="Beta-ketoacyl-[acyl-carrier-protein] synthase III C-terminal" evidence="4">
    <location>
        <begin position="239"/>
        <end position="330"/>
    </location>
</feature>
<comment type="caution">
    <text evidence="6">The sequence shown here is derived from an EMBL/GenBank/DDBJ whole genome shotgun (WGS) entry which is preliminary data.</text>
</comment>
<dbReference type="PANTHER" id="PTHR34069">
    <property type="entry name" value="3-OXOACYL-[ACYL-CARRIER-PROTEIN] SYNTHASE 3"/>
    <property type="match status" value="1"/>
</dbReference>
<accession>A0ABU2RLP2</accession>
<dbReference type="Gene3D" id="3.40.47.10">
    <property type="match status" value="2"/>
</dbReference>